<feature type="compositionally biased region" description="Basic residues" evidence="1">
    <location>
        <begin position="224"/>
        <end position="233"/>
    </location>
</feature>
<dbReference type="Pfam" id="PF24032">
    <property type="entry name" value="YQBQ"/>
    <property type="match status" value="2"/>
</dbReference>
<evidence type="ECO:0000259" key="2">
    <source>
        <dbReference type="Pfam" id="PF24032"/>
    </source>
</evidence>
<evidence type="ECO:0000256" key="1">
    <source>
        <dbReference type="SAM" id="MobiDB-lite"/>
    </source>
</evidence>
<evidence type="ECO:0000313" key="4">
    <source>
        <dbReference type="Proteomes" id="UP000767392"/>
    </source>
</evidence>
<dbReference type="Proteomes" id="UP000767392">
    <property type="component" value="Unassembled WGS sequence"/>
</dbReference>
<protein>
    <recommendedName>
        <fullName evidence="2">YqbQ/XkdQ domain-containing protein</fullName>
    </recommendedName>
</protein>
<sequence>MITKFIIKRRTQNQAWNVKSLVTNVKYSNDMNYAAGELTFDLIEVNDGFAIHNGDIVMFEWDSHKIFKGYVFKYDFKQGATYSITAYDGLRYFKSNDSMVFPTNNLGQRFNTICGYLELPHKVISMPQHKLKAELADNKSYFSMLQSGIDSTRRAGDGHYFLRDNYGMIELRKYPHYQLKMIIGDKSLVTDYTLSRSIDQAANVVKLVKSSTTKGKKKVTTVKTTKKGKKKQTTKTVTTKGPKKMSATTAEGSTIDSWGKLIYVKQVTSKANTAQLKQQANNLLKQKNKQTNTLKLTAIGNVYLMAGNSVTVKINDLRQVGIGTKRYSIAKATHNFGDAYTVDLEMKV</sequence>
<dbReference type="InterPro" id="IPR056937">
    <property type="entry name" value="YqbQ/XkdQ"/>
</dbReference>
<feature type="region of interest" description="Disordered" evidence="1">
    <location>
        <begin position="224"/>
        <end position="248"/>
    </location>
</feature>
<organism evidence="3 4">
    <name type="scientific">Apilactobacillus timberlakei</name>
    <dbReference type="NCBI Taxonomy" id="2008380"/>
    <lineage>
        <taxon>Bacteria</taxon>
        <taxon>Bacillati</taxon>
        <taxon>Bacillota</taxon>
        <taxon>Bacilli</taxon>
        <taxon>Lactobacillales</taxon>
        <taxon>Lactobacillaceae</taxon>
        <taxon>Apilactobacillus</taxon>
    </lineage>
</organism>
<keyword evidence="4" id="KW-1185">Reference proteome</keyword>
<dbReference type="RefSeq" id="WP_105988408.1">
    <property type="nucleotide sequence ID" value="NZ_POST01000007.1"/>
</dbReference>
<evidence type="ECO:0000313" key="3">
    <source>
        <dbReference type="EMBL" id="TPR12402.1"/>
    </source>
</evidence>
<dbReference type="EMBL" id="QUAM01000008">
    <property type="protein sequence ID" value="TPR12402.1"/>
    <property type="molecule type" value="Genomic_DNA"/>
</dbReference>
<accession>A0ABY2YRL2</accession>
<reference evidence="3 4" key="1">
    <citation type="submission" date="2018-08" db="EMBL/GenBank/DDBJ databases">
        <title>Comparative genomics of wild bee and flower associated Lactobacillus reveals potential adaptation to the bee host.</title>
        <authorList>
            <person name="Vuong H.Q."/>
            <person name="Mcfrederick Q.S."/>
        </authorList>
    </citation>
    <scope>NUCLEOTIDE SEQUENCE [LARGE SCALE GENOMIC DNA]</scope>
    <source>
        <strain evidence="3 4">HV_04</strain>
    </source>
</reference>
<name>A0ABY2YRL2_9LACO</name>
<comment type="caution">
    <text evidence="3">The sequence shown here is derived from an EMBL/GenBank/DDBJ whole genome shotgun (WGS) entry which is preliminary data.</text>
</comment>
<feature type="domain" description="YqbQ/XkdQ" evidence="2">
    <location>
        <begin position="243"/>
        <end position="347"/>
    </location>
</feature>
<feature type="domain" description="YqbQ/XkdQ" evidence="2">
    <location>
        <begin position="25"/>
        <end position="227"/>
    </location>
</feature>
<gene>
    <name evidence="3" type="ORF">DY048_07575</name>
</gene>
<proteinExistence type="predicted"/>